<feature type="transmembrane region" description="Helical" evidence="9">
    <location>
        <begin position="109"/>
        <end position="129"/>
    </location>
</feature>
<keyword evidence="7 8" id="KW-0472">Membrane</keyword>
<dbReference type="Pfam" id="PF00860">
    <property type="entry name" value="Xan_ur_permease"/>
    <property type="match status" value="1"/>
</dbReference>
<dbReference type="EMBL" id="FQTY01000003">
    <property type="protein sequence ID" value="SHE56501.1"/>
    <property type="molecule type" value="Genomic_DNA"/>
</dbReference>
<keyword evidence="4 8" id="KW-1003">Cell membrane</keyword>
<protein>
    <submittedName>
        <fullName evidence="10">Putative MFS transporter, AGZA family, xanthine/uracil permease</fullName>
    </submittedName>
</protein>
<keyword evidence="5 8" id="KW-0812">Transmembrane</keyword>
<dbReference type="Proteomes" id="UP000184114">
    <property type="component" value="Unassembled WGS sequence"/>
</dbReference>
<evidence type="ECO:0000313" key="10">
    <source>
        <dbReference type="EMBL" id="SHE56501.1"/>
    </source>
</evidence>
<feature type="transmembrane region" description="Helical" evidence="9">
    <location>
        <begin position="216"/>
        <end position="236"/>
    </location>
</feature>
<proteinExistence type="inferred from homology"/>
<feature type="transmembrane region" description="Helical" evidence="9">
    <location>
        <begin position="268"/>
        <end position="290"/>
    </location>
</feature>
<evidence type="ECO:0000256" key="5">
    <source>
        <dbReference type="ARBA" id="ARBA00022692"/>
    </source>
</evidence>
<feature type="transmembrane region" description="Helical" evidence="9">
    <location>
        <begin position="310"/>
        <end position="332"/>
    </location>
</feature>
<dbReference type="RefSeq" id="WP_072974053.1">
    <property type="nucleotide sequence ID" value="NZ_FQTY01000003.1"/>
</dbReference>
<feature type="transmembrane region" description="Helical" evidence="9">
    <location>
        <begin position="141"/>
        <end position="163"/>
    </location>
</feature>
<keyword evidence="6 8" id="KW-1133">Transmembrane helix</keyword>
<dbReference type="PANTHER" id="PTHR43337:SF1">
    <property type="entry name" value="XANTHINE_URACIL PERMEASE C887.17-RELATED"/>
    <property type="match status" value="1"/>
</dbReference>
<evidence type="ECO:0000256" key="6">
    <source>
        <dbReference type="ARBA" id="ARBA00022989"/>
    </source>
</evidence>
<keyword evidence="11" id="KW-1185">Reference proteome</keyword>
<feature type="transmembrane region" description="Helical" evidence="9">
    <location>
        <begin position="400"/>
        <end position="427"/>
    </location>
</feature>
<comment type="similarity">
    <text evidence="2 8">Belongs to the nucleobase:cation symporter-2 (NCS2) (TC 2.A.40) family. Azg-like subfamily.</text>
</comment>
<accession>A0A1M4UIB4</accession>
<evidence type="ECO:0000256" key="1">
    <source>
        <dbReference type="ARBA" id="ARBA00004651"/>
    </source>
</evidence>
<reference evidence="11" key="1">
    <citation type="submission" date="2016-11" db="EMBL/GenBank/DDBJ databases">
        <authorList>
            <person name="Varghese N."/>
            <person name="Submissions S."/>
        </authorList>
    </citation>
    <scope>NUCLEOTIDE SEQUENCE [LARGE SCALE GENOMIC DNA]</scope>
    <source>
        <strain evidence="11">DSM 18095</strain>
    </source>
</reference>
<feature type="transmembrane region" description="Helical" evidence="9">
    <location>
        <begin position="57"/>
        <end position="78"/>
    </location>
</feature>
<organism evidence="10 11">
    <name type="scientific">Tissierella praeacuta DSM 18095</name>
    <dbReference type="NCBI Taxonomy" id="1123404"/>
    <lineage>
        <taxon>Bacteria</taxon>
        <taxon>Bacillati</taxon>
        <taxon>Bacillota</taxon>
        <taxon>Tissierellia</taxon>
        <taxon>Tissierellales</taxon>
        <taxon>Tissierellaceae</taxon>
        <taxon>Tissierella</taxon>
    </lineage>
</organism>
<evidence type="ECO:0000256" key="4">
    <source>
        <dbReference type="ARBA" id="ARBA00022475"/>
    </source>
</evidence>
<dbReference type="InterPro" id="IPR045018">
    <property type="entry name" value="Azg-like"/>
</dbReference>
<name>A0A1M4UIB4_9FIRM</name>
<evidence type="ECO:0000256" key="7">
    <source>
        <dbReference type="ARBA" id="ARBA00023136"/>
    </source>
</evidence>
<dbReference type="InterPro" id="IPR026033">
    <property type="entry name" value="Azg-like_bact_archaea"/>
</dbReference>
<feature type="transmembrane region" description="Helical" evidence="9">
    <location>
        <begin position="183"/>
        <end position="209"/>
    </location>
</feature>
<dbReference type="GO" id="GO:0005345">
    <property type="term" value="F:purine nucleobase transmembrane transporter activity"/>
    <property type="evidence" value="ECO:0007669"/>
    <property type="project" value="TreeGrafter"/>
</dbReference>
<gene>
    <name evidence="10" type="ORF">SAMN02745784_01105</name>
</gene>
<dbReference type="GO" id="GO:0005886">
    <property type="term" value="C:plasma membrane"/>
    <property type="evidence" value="ECO:0007669"/>
    <property type="project" value="UniProtKB-SubCell"/>
</dbReference>
<dbReference type="PIRSF" id="PIRSF005353">
    <property type="entry name" value="PbuG"/>
    <property type="match status" value="1"/>
</dbReference>
<comment type="subcellular location">
    <subcellularLocation>
        <location evidence="1 8">Cell membrane</location>
        <topology evidence="1 8">Multi-pass membrane protein</topology>
    </subcellularLocation>
</comment>
<feature type="transmembrane region" description="Helical" evidence="9">
    <location>
        <begin position="439"/>
        <end position="456"/>
    </location>
</feature>
<dbReference type="InterPro" id="IPR006043">
    <property type="entry name" value="NCS2"/>
</dbReference>
<dbReference type="AlphaFoldDB" id="A0A1M4UIB4"/>
<dbReference type="STRING" id="1123404.SAMN02745784_01105"/>
<evidence type="ECO:0000256" key="9">
    <source>
        <dbReference type="SAM" id="Phobius"/>
    </source>
</evidence>
<evidence type="ECO:0000256" key="2">
    <source>
        <dbReference type="ARBA" id="ARBA00005697"/>
    </source>
</evidence>
<feature type="transmembrane region" description="Helical" evidence="9">
    <location>
        <begin position="25"/>
        <end position="45"/>
    </location>
</feature>
<sequence>MSSEKASNVGFFERRFKLKEHKTDVKTEIMAGITTFMTMAYILAVNPGILSDSGMDYGGVFTATALSAFIACVMMAFLANYPFALAPGMGLNAFFTYTVVFGMGHSWQFALTAVFLEGIIFIILSFFQVREAIFNSIPMNLKKAVSVGIGLFIALIGLINAGIVDTGKMFMENGVNVLNEGGLIITLGNLKSPSALLALIGLVITGILLAKNIKGALFFGIIITTLIGIPMGVSYMPNGEFLGIFSLPPSLKDVAFQFEWGRILSFDMVIVVFTFLFVDVFDTVGTLIGVSSKAGMLDEEGKLPRVRQALLADAIGTTFGACLGTSTVTTFVESASGVSDGGRTGLTALSTGVMFGLALILSPLFGMIPGAATAPALILVGLFMMSPIKEIDLDDFTEAIPAFLTIVMMPFAYSIAEGIVFGMVSYVVLKVLAGKQKDVSPIMYVLAFLFVLKTIFM</sequence>
<evidence type="ECO:0000313" key="11">
    <source>
        <dbReference type="Proteomes" id="UP000184114"/>
    </source>
</evidence>
<dbReference type="PANTHER" id="PTHR43337">
    <property type="entry name" value="XANTHINE/URACIL PERMEASE C887.17-RELATED"/>
    <property type="match status" value="1"/>
</dbReference>
<evidence type="ECO:0000256" key="3">
    <source>
        <dbReference type="ARBA" id="ARBA00022448"/>
    </source>
</evidence>
<keyword evidence="3 8" id="KW-0813">Transport</keyword>
<dbReference type="GeneID" id="90996075"/>
<evidence type="ECO:0000256" key="8">
    <source>
        <dbReference type="PIRNR" id="PIRNR005353"/>
    </source>
</evidence>
<feature type="transmembrane region" description="Helical" evidence="9">
    <location>
        <begin position="368"/>
        <end position="388"/>
    </location>
</feature>